<comment type="caution">
    <text evidence="5">The sequence shown here is derived from an EMBL/GenBank/DDBJ whole genome shotgun (WGS) entry which is preliminary data.</text>
</comment>
<gene>
    <name evidence="5" type="ORF">N7G274_007817</name>
</gene>
<dbReference type="PANTHER" id="PTHR11727:SF17">
    <property type="entry name" value="DIMETHYLADENOSINE TRANSFERASE 1, MITOCHONDRIAL"/>
    <property type="match status" value="1"/>
</dbReference>
<keyword evidence="3" id="KW-0949">S-adenosyl-L-methionine</keyword>
<dbReference type="InterPro" id="IPR029063">
    <property type="entry name" value="SAM-dependent_MTases_sf"/>
</dbReference>
<sequence>MPLPYAKPPLSQQLPKHLRSGKLRTDIISPRLCDDAIQRLAPSLAPYVGCTIIDENPGVGLWSSKLHEFLKPRRHVLLERDKRYLPFLQPLLNAPGSRYKHLDWGYETIRHPDAYVKEGVIPTVQEAKAEGSLMLIVANYAGQKASKLERDIGSRAHLKAIDFAHAARQSEAFNVYGPTRVLMWASDTDRKYMIPKATIDRNKIAAYLEASFHVEQIVGGGNKGNQKSREDAIELESRRRVAERMANEGIVLPPDRRFVLEDVLCNSSTISRSWHRELEELEEGFKSQKLSQFEGQPPGPLISFAAGRRPKQYSETTPEYKRWRKLDNVLKGENKQIEKVNQYLRRQDEIDQLDLEAHRDGIDPNTQAELLTELDAKIKVYKDAISILREKERFRLNCMDDERRAFAMDPPLLMWDRRTAEPLLTQPDEFWPSYNEGLSLVDFQTIDPQPFPMTDEQSFCFDIVTANLLGISASSDIKSLGKWAPGAFEALVPQVPAFTDPRKGGRRDAESIRNRTLTPEMLYGLAIAWDKWLFKPLFSSPGMTQSGAEPMQLRRGARQSV</sequence>
<evidence type="ECO:0008006" key="7">
    <source>
        <dbReference type="Google" id="ProtNLM"/>
    </source>
</evidence>
<dbReference type="Gene3D" id="3.40.50.150">
    <property type="entry name" value="Vaccinia Virus protein VP39"/>
    <property type="match status" value="1"/>
</dbReference>
<protein>
    <recommendedName>
        <fullName evidence="7">rRNA adenine N(6)-methyltransferase</fullName>
    </recommendedName>
</protein>
<evidence type="ECO:0000313" key="5">
    <source>
        <dbReference type="EMBL" id="KAL2039545.1"/>
    </source>
</evidence>
<evidence type="ECO:0000256" key="4">
    <source>
        <dbReference type="ARBA" id="ARBA00022884"/>
    </source>
</evidence>
<keyword evidence="6" id="KW-1185">Reference proteome</keyword>
<evidence type="ECO:0000313" key="6">
    <source>
        <dbReference type="Proteomes" id="UP001590950"/>
    </source>
</evidence>
<reference evidence="5 6" key="1">
    <citation type="submission" date="2024-09" db="EMBL/GenBank/DDBJ databases">
        <title>Rethinking Asexuality: The Enigmatic Case of Functional Sexual Genes in Lepraria (Stereocaulaceae).</title>
        <authorList>
            <person name="Doellman M."/>
            <person name="Sun Y."/>
            <person name="Barcenas-Pena A."/>
            <person name="Lumbsch H.T."/>
            <person name="Grewe F."/>
        </authorList>
    </citation>
    <scope>NUCLEOTIDE SEQUENCE [LARGE SCALE GENOMIC DNA]</scope>
    <source>
        <strain evidence="5 6">Mercado 3170</strain>
    </source>
</reference>
<keyword evidence="2" id="KW-0808">Transferase</keyword>
<dbReference type="EMBL" id="JBEFKJ010000025">
    <property type="protein sequence ID" value="KAL2039545.1"/>
    <property type="molecule type" value="Genomic_DNA"/>
</dbReference>
<dbReference type="InterPro" id="IPR001737">
    <property type="entry name" value="KsgA/Erm"/>
</dbReference>
<evidence type="ECO:0000256" key="2">
    <source>
        <dbReference type="ARBA" id="ARBA00022679"/>
    </source>
</evidence>
<organism evidence="5 6">
    <name type="scientific">Stereocaulon virgatum</name>
    <dbReference type="NCBI Taxonomy" id="373712"/>
    <lineage>
        <taxon>Eukaryota</taxon>
        <taxon>Fungi</taxon>
        <taxon>Dikarya</taxon>
        <taxon>Ascomycota</taxon>
        <taxon>Pezizomycotina</taxon>
        <taxon>Lecanoromycetes</taxon>
        <taxon>OSLEUM clade</taxon>
        <taxon>Lecanoromycetidae</taxon>
        <taxon>Lecanorales</taxon>
        <taxon>Lecanorineae</taxon>
        <taxon>Stereocaulaceae</taxon>
        <taxon>Stereocaulon</taxon>
    </lineage>
</organism>
<proteinExistence type="predicted"/>
<keyword evidence="4" id="KW-0694">RNA-binding</keyword>
<dbReference type="PANTHER" id="PTHR11727">
    <property type="entry name" value="DIMETHYLADENOSINE TRANSFERASE"/>
    <property type="match status" value="1"/>
</dbReference>
<accession>A0ABR4A102</accession>
<name>A0ABR4A102_9LECA</name>
<dbReference type="Proteomes" id="UP001590950">
    <property type="component" value="Unassembled WGS sequence"/>
</dbReference>
<keyword evidence="1" id="KW-0489">Methyltransferase</keyword>
<evidence type="ECO:0000256" key="3">
    <source>
        <dbReference type="ARBA" id="ARBA00022691"/>
    </source>
</evidence>
<dbReference type="SUPFAM" id="SSF53335">
    <property type="entry name" value="S-adenosyl-L-methionine-dependent methyltransferases"/>
    <property type="match status" value="1"/>
</dbReference>
<evidence type="ECO:0000256" key="1">
    <source>
        <dbReference type="ARBA" id="ARBA00022603"/>
    </source>
</evidence>